<comment type="caution">
    <text evidence="1">The sequence shown here is derived from an EMBL/GenBank/DDBJ whole genome shotgun (WGS) entry which is preliminary data.</text>
</comment>
<gene>
    <name evidence="1" type="ORF">DI555_07020</name>
</gene>
<dbReference type="InterPro" id="IPR025127">
    <property type="entry name" value="DUF4054"/>
</dbReference>
<reference evidence="1 2" key="1">
    <citation type="submission" date="2017-08" db="EMBL/GenBank/DDBJ databases">
        <title>Infants hospitalized years apart are colonized by the same room-sourced microbial strains.</title>
        <authorList>
            <person name="Brooks B."/>
            <person name="Olm M.R."/>
            <person name="Firek B.A."/>
            <person name="Baker R."/>
            <person name="Thomas B.C."/>
            <person name="Morowitz M.J."/>
            <person name="Banfield J.F."/>
        </authorList>
    </citation>
    <scope>NUCLEOTIDE SEQUENCE [LARGE SCALE GENOMIC DNA]</scope>
    <source>
        <strain evidence="1">S2_005_002_R2_33</strain>
    </source>
</reference>
<organism evidence="1 2">
    <name type="scientific">Novosphingobium pentaromativorans</name>
    <dbReference type="NCBI Taxonomy" id="205844"/>
    <lineage>
        <taxon>Bacteria</taxon>
        <taxon>Pseudomonadati</taxon>
        <taxon>Pseudomonadota</taxon>
        <taxon>Alphaproteobacteria</taxon>
        <taxon>Sphingomonadales</taxon>
        <taxon>Sphingomonadaceae</taxon>
        <taxon>Novosphingobium</taxon>
    </lineage>
</organism>
<protein>
    <submittedName>
        <fullName evidence="1">DUF4054 domain-containing protein</fullName>
    </submittedName>
</protein>
<evidence type="ECO:0000313" key="2">
    <source>
        <dbReference type="Proteomes" id="UP000249082"/>
    </source>
</evidence>
<sequence>MPYTRLTLEQFKATYPAFSTLTEPPYAAWATKAEARVGENYGDEQQDATELLTAHLLALNGIGGAPGAAMLAATGAVKFKSGTFDASISESVVAQRAKGGYGATPWGIQFQEIQRRLFGGPRLVGFTGVPC</sequence>
<name>A0A2W5NQH7_9SPHN</name>
<dbReference type="AlphaFoldDB" id="A0A2W5NQH7"/>
<dbReference type="EMBL" id="QFPX01000005">
    <property type="protein sequence ID" value="PZQ55771.1"/>
    <property type="molecule type" value="Genomic_DNA"/>
</dbReference>
<dbReference type="Proteomes" id="UP000249082">
    <property type="component" value="Unassembled WGS sequence"/>
</dbReference>
<dbReference type="Pfam" id="PF13262">
    <property type="entry name" value="DUF4054"/>
    <property type="match status" value="1"/>
</dbReference>
<proteinExistence type="predicted"/>
<accession>A0A2W5NQH7</accession>
<evidence type="ECO:0000313" key="1">
    <source>
        <dbReference type="EMBL" id="PZQ55771.1"/>
    </source>
</evidence>